<dbReference type="SMART" id="SM00028">
    <property type="entry name" value="TPR"/>
    <property type="match status" value="3"/>
</dbReference>
<dbReference type="SUPFAM" id="SSF48452">
    <property type="entry name" value="TPR-like"/>
    <property type="match status" value="1"/>
</dbReference>
<dbReference type="GO" id="GO:0035556">
    <property type="term" value="P:intracellular signal transduction"/>
    <property type="evidence" value="ECO:0007669"/>
    <property type="project" value="InterPro"/>
</dbReference>
<protein>
    <submittedName>
        <fullName evidence="1">Peptide modification system cyclase</fullName>
    </submittedName>
</protein>
<dbReference type="InterPro" id="IPR011990">
    <property type="entry name" value="TPR-like_helical_dom_sf"/>
</dbReference>
<evidence type="ECO:0000313" key="2">
    <source>
        <dbReference type="Proteomes" id="UP001226084"/>
    </source>
</evidence>
<dbReference type="CDD" id="cd07302">
    <property type="entry name" value="CHD"/>
    <property type="match status" value="1"/>
</dbReference>
<dbReference type="InterPro" id="IPR029787">
    <property type="entry name" value="Nucleotide_cyclase"/>
</dbReference>
<dbReference type="RefSeq" id="WP_306990098.1">
    <property type="nucleotide sequence ID" value="NZ_CP183298.1"/>
</dbReference>
<dbReference type="EMBL" id="JAUTAS010000001">
    <property type="protein sequence ID" value="MDQ1110294.1"/>
    <property type="molecule type" value="Genomic_DNA"/>
</dbReference>
<dbReference type="NCBIfam" id="TIGR04510">
    <property type="entry name" value="mod_pep_cyc"/>
    <property type="match status" value="1"/>
</dbReference>
<dbReference type="GO" id="GO:0009190">
    <property type="term" value="P:cyclic nucleotide biosynthetic process"/>
    <property type="evidence" value="ECO:0007669"/>
    <property type="project" value="InterPro"/>
</dbReference>
<dbReference type="InterPro" id="IPR050697">
    <property type="entry name" value="Adenylyl/Guanylyl_Cyclase_3/4"/>
</dbReference>
<dbReference type="InterPro" id="IPR019734">
    <property type="entry name" value="TPR_rpt"/>
</dbReference>
<dbReference type="Gene3D" id="1.25.40.10">
    <property type="entry name" value="Tetratricopeptide repeat domain"/>
    <property type="match status" value="1"/>
</dbReference>
<dbReference type="PANTHER" id="PTHR43081:SF1">
    <property type="entry name" value="ADENYLATE CYCLASE, TERMINAL-DIFFERENTIATION SPECIFIC"/>
    <property type="match status" value="1"/>
</dbReference>
<dbReference type="InterPro" id="IPR001054">
    <property type="entry name" value="A/G_cyclase"/>
</dbReference>
<dbReference type="Pfam" id="PF14559">
    <property type="entry name" value="TPR_19"/>
    <property type="match status" value="1"/>
</dbReference>
<sequence>MNGDNGTSTQSPQLRALLFTDLCDSVSLVEKMGDSAAAELFQQHDRLVLGLQQQWRGQQIDRSDGLFLLFERAIDGLGFALDYQRGLQDIGKERGIELRARAGLHVGEVLTWENSAEAIKVGAKSLEVEGLAKPMAARLMTLARPGQILMSAVAESLTRRTTAELGERGGRLHWKSHGRWLFKGIPTTQEVFEAGEMGFAPLRMPRGTAKARRDLPLWRRPAALAAEVAALALLAVGGWALLRPEPAIAFAERDWVVLADVDNRSGEPLFDNSLQRALLISLEQSRYVNVLSEGKVQESRNLQQVPTERGLDRNLAGDVALREGARMVLAPSIGRLNGRYVVAVDLLDPTSRAVVRTYRADAKDPSGVVDAVDDVVGRLRAGLGETVASVQQSVPLPQASTSDLQALKSFALAESAMGRRRFSEAAKLYEAALDADPDFAMAHMGLAKLQDRLERRAEARVHLQRALALNDRLPHRERLYLKAWSTELSPGGWPLDDWRVLADIYPDSFAGLSNASWYLLMDNRFDEAERYARAASVPQDVMRAYPLAHLGLIQLGTNRFDEAIRSFQTAEQLTGRKVSDGRVDVLIALRRYKDAQALMAELPKGRDELQNLMNVRARVLLAADQDDCTGMNAALSSEDAPTESIDFRTQALLMRATVETACDRRDSRSLNDIAAQLTPLLTGSNDVNIRDRVMRLLSLVYLAQRQGDHALADRLLSENNALLAAQSVPIVTKWRTIVLAMQQLGRNQPAKAEALLRPLLDGTEPVQARVVFRDVQRQLGNAQEFQEQNKWLFDHRGRAFAETSIIQLLQPLNVHDSLADATLRPQ</sequence>
<reference evidence="1" key="1">
    <citation type="submission" date="2023-07" db="EMBL/GenBank/DDBJ databases">
        <title>Functional and genomic diversity of the sorghum phyllosphere microbiome.</title>
        <authorList>
            <person name="Shade A."/>
        </authorList>
    </citation>
    <scope>NUCLEOTIDE SEQUENCE</scope>
    <source>
        <strain evidence="1">SORGH_AS_0457</strain>
    </source>
</reference>
<comment type="caution">
    <text evidence="1">The sequence shown here is derived from an EMBL/GenBank/DDBJ whole genome shotgun (WGS) entry which is preliminary data.</text>
</comment>
<gene>
    <name evidence="1" type="ORF">QE424_003453</name>
</gene>
<dbReference type="SUPFAM" id="SSF55073">
    <property type="entry name" value="Nucleotide cyclase"/>
    <property type="match status" value="1"/>
</dbReference>
<dbReference type="AlphaFoldDB" id="A0AAP5AKC0"/>
<evidence type="ECO:0000313" key="1">
    <source>
        <dbReference type="EMBL" id="MDQ1110294.1"/>
    </source>
</evidence>
<dbReference type="Gene3D" id="3.30.70.1230">
    <property type="entry name" value="Nucleotide cyclase"/>
    <property type="match status" value="1"/>
</dbReference>
<dbReference type="Proteomes" id="UP001226084">
    <property type="component" value="Unassembled WGS sequence"/>
</dbReference>
<name>A0AAP5AKC0_9GAMM</name>
<dbReference type="InterPro" id="IPR030966">
    <property type="entry name" value="Mod_pep_cyc"/>
</dbReference>
<proteinExistence type="predicted"/>
<organism evidence="1 2">
    <name type="scientific">Stenotrophomonas rhizophila</name>
    <dbReference type="NCBI Taxonomy" id="216778"/>
    <lineage>
        <taxon>Bacteria</taxon>
        <taxon>Pseudomonadati</taxon>
        <taxon>Pseudomonadota</taxon>
        <taxon>Gammaproteobacteria</taxon>
        <taxon>Lysobacterales</taxon>
        <taxon>Lysobacteraceae</taxon>
        <taxon>Stenotrophomonas</taxon>
    </lineage>
</organism>
<accession>A0AAP5AKC0</accession>
<dbReference type="GO" id="GO:0004016">
    <property type="term" value="F:adenylate cyclase activity"/>
    <property type="evidence" value="ECO:0007669"/>
    <property type="project" value="UniProtKB-ARBA"/>
</dbReference>
<dbReference type="PANTHER" id="PTHR43081">
    <property type="entry name" value="ADENYLATE CYCLASE, TERMINAL-DIFFERENTIATION SPECIFIC-RELATED"/>
    <property type="match status" value="1"/>
</dbReference>